<evidence type="ECO:0000313" key="6">
    <source>
        <dbReference type="Proteomes" id="UP000434582"/>
    </source>
</evidence>
<keyword evidence="6" id="KW-1185">Reference proteome</keyword>
<comment type="subcellular location">
    <subcellularLocation>
        <location evidence="1">Virion</location>
    </subcellularLocation>
</comment>
<protein>
    <submittedName>
        <fullName evidence="5">Phage tail protein</fullName>
    </submittedName>
</protein>
<dbReference type="Proteomes" id="UP000434582">
    <property type="component" value="Unassembled WGS sequence"/>
</dbReference>
<dbReference type="RefSeq" id="WP_153341008.1">
    <property type="nucleotide sequence ID" value="NZ_WIVE01000004.1"/>
</dbReference>
<evidence type="ECO:0000256" key="3">
    <source>
        <dbReference type="ARBA" id="ARBA00023219"/>
    </source>
</evidence>
<organism evidence="5 6">
    <name type="scientific">Roseospira navarrensis</name>
    <dbReference type="NCBI Taxonomy" id="140058"/>
    <lineage>
        <taxon>Bacteria</taxon>
        <taxon>Pseudomonadati</taxon>
        <taxon>Pseudomonadota</taxon>
        <taxon>Alphaproteobacteria</taxon>
        <taxon>Rhodospirillales</taxon>
        <taxon>Rhodospirillaceae</taxon>
        <taxon>Roseospira</taxon>
    </lineage>
</organism>
<dbReference type="OrthoDB" id="1666403at2"/>
<comment type="caution">
    <text evidence="5">The sequence shown here is derived from an EMBL/GenBank/DDBJ whole genome shotgun (WGS) entry which is preliminary data.</text>
</comment>
<feature type="compositionally biased region" description="Gly residues" evidence="4">
    <location>
        <begin position="556"/>
        <end position="566"/>
    </location>
</feature>
<dbReference type="AlphaFoldDB" id="A0A7X2D2A5"/>
<dbReference type="InterPro" id="IPR020991">
    <property type="entry name" value="Connector_podovirus"/>
</dbReference>
<name>A0A7X2D2A5_9PROT</name>
<dbReference type="EMBL" id="WIVE01000004">
    <property type="protein sequence ID" value="MQX35481.1"/>
    <property type="molecule type" value="Genomic_DNA"/>
</dbReference>
<evidence type="ECO:0000313" key="5">
    <source>
        <dbReference type="EMBL" id="MQX35481.1"/>
    </source>
</evidence>
<reference evidence="5 6" key="1">
    <citation type="submission" date="2019-10" db="EMBL/GenBank/DDBJ databases">
        <title>Draft whole-genome sequence of the purple nonsulfur photosynthetic bacterium Roseospira navarrensis DSM 15114.</title>
        <authorList>
            <person name="Kyndt J.A."/>
            <person name="Meyer T.E."/>
        </authorList>
    </citation>
    <scope>NUCLEOTIDE SEQUENCE [LARGE SCALE GENOMIC DNA]</scope>
    <source>
        <strain evidence="5 6">DSM 15114</strain>
    </source>
</reference>
<keyword evidence="3" id="KW-0231">Viral genome packaging</keyword>
<proteinExistence type="predicted"/>
<feature type="region of interest" description="Disordered" evidence="4">
    <location>
        <begin position="506"/>
        <end position="566"/>
    </location>
</feature>
<evidence type="ECO:0000256" key="1">
    <source>
        <dbReference type="ARBA" id="ARBA00004328"/>
    </source>
</evidence>
<evidence type="ECO:0000256" key="2">
    <source>
        <dbReference type="ARBA" id="ARBA00022612"/>
    </source>
</evidence>
<evidence type="ECO:0000256" key="4">
    <source>
        <dbReference type="SAM" id="MobiDB-lite"/>
    </source>
</evidence>
<feature type="compositionally biased region" description="Pro residues" evidence="4">
    <location>
        <begin position="515"/>
        <end position="532"/>
    </location>
</feature>
<sequence>MTDPTHPDPGAGPEADGAGVAVLLRRYRRARARRQRWEGAWRDCYDFALPSRESALGGATPGGARGDRLFDGTAPDAVDQLAASMLAQLTPPWSRWFDLSAGPDLSPEERDRMAPTLDRASEVLRAHFAASNFAVEIHQCYLDLVTLGTACLAFEEAPPGEPGAFRFAAVPMGDVALDEGPTGRLDTVFRTIRLPVSAVRARWPAAILPPDLETRAAREPDLEVAVLECVVPDARGYGYTALLAGTGEAATALGEGTAPVGGDPLVLATGHFAVSPFICFRWLKAPGEAYGRSPVMKALPDIKTANKVVELVLKNASIAVTGIWQADDDGVLNPATVRLVPGTIIPKAVGSAGLTPLRAAGDFDVSQLVLDGLRQRIRAALLADKLGQPDSPAMTATEVVHRAADMARVLGASYGRLQSELLAPLVRRGLAILRRRGEVPPIRLDGRLVDLTHASPLAQQQRMSDAQTTLTWINAVRGLGEGGARVIDDEGAARWLARTLGVPEAAVRPEGAAGPPGPAAPMPGRPPAPSVPAPGSGAPDWASLARALGGVLSGPPAGGGGTRHDP</sequence>
<accession>A0A7X2D2A5</accession>
<gene>
    <name evidence="5" type="ORF">GHC57_03000</name>
</gene>
<keyword evidence="2" id="KW-1188">Viral release from host cell</keyword>
<dbReference type="Pfam" id="PF12236">
    <property type="entry name" value="Head-tail_con"/>
    <property type="match status" value="1"/>
</dbReference>